<evidence type="ECO:0000256" key="2">
    <source>
        <dbReference type="ARBA" id="ARBA00022741"/>
    </source>
</evidence>
<dbReference type="PANTHER" id="PTHR42908:SF3">
    <property type="entry name" value="ELONGATION FACTOR-LIKE GTPASE 1"/>
    <property type="match status" value="1"/>
</dbReference>
<dbReference type="InterPro" id="IPR035647">
    <property type="entry name" value="EFG_III/V"/>
</dbReference>
<evidence type="ECO:0000313" key="7">
    <source>
        <dbReference type="EMBL" id="RVW78831.1"/>
    </source>
</evidence>
<dbReference type="AlphaFoldDB" id="A0A438H3I8"/>
<dbReference type="InterPro" id="IPR053905">
    <property type="entry name" value="EF-G-like_DII"/>
</dbReference>
<accession>A0A438H3I8</accession>
<evidence type="ECO:0000256" key="4">
    <source>
        <dbReference type="ARBA" id="ARBA00023134"/>
    </source>
</evidence>
<dbReference type="Gene3D" id="3.30.70.240">
    <property type="match status" value="1"/>
</dbReference>
<dbReference type="InterPro" id="IPR000640">
    <property type="entry name" value="EFG_V-like"/>
</dbReference>
<dbReference type="CDD" id="cd04096">
    <property type="entry name" value="eEF2_snRNP_like_C"/>
    <property type="match status" value="1"/>
</dbReference>
<keyword evidence="3" id="KW-0378">Hydrolase</keyword>
<dbReference type="GO" id="GO:0042256">
    <property type="term" value="P:cytosolic ribosome assembly"/>
    <property type="evidence" value="ECO:0007669"/>
    <property type="project" value="UniProtKB-ARBA"/>
</dbReference>
<dbReference type="GO" id="GO:0003924">
    <property type="term" value="F:GTPase activity"/>
    <property type="evidence" value="ECO:0007669"/>
    <property type="project" value="UniProtKB-ARBA"/>
</dbReference>
<dbReference type="GO" id="GO:0003746">
    <property type="term" value="F:translation elongation factor activity"/>
    <property type="evidence" value="ECO:0007669"/>
    <property type="project" value="UniProtKB-KW"/>
</dbReference>
<sequence length="745" mass="81988">MGGGSKARPMFVQFVLEPLWQVYQAALEPDGDKSMLQKVIKSFNLNVPARELQHKDPKVVLLAVLSRWLPLSDAILSMVREVSDDGPSSNVLAEAELVRKSVEACDFSPEAPCVAFVSKMFAVPIKMLPQRGPNGDILNNSTDEGGSGESDECFIAFARVFSGVLFAGQRVFVLSALYDPLKTEAMQKHVQEAELHSLYLMMGQGLKPVALAKAGNIVAIRGLGQHILKSATLSSTKNCWPFSSLVFQVSPTLRVAIEPSDPTDMGALMKGLRLLNRADPFVEVSVSARGEHVLAAAGEVHLERCIKDLKDRFARVSLEVSPPLVPYEETIQGEVSDLLENLKSLSGSLDYIERKTPNGRCCVRVQVLKLPPSLTKVLDKSADLLRDIIGGKLGQSNKSSETQRSSRLEDENSIEALRKRIMDAVEGDILGGIEESDKDRAEKCKAMWLQFLKRIWALGPRQIGPNILFTPDSRGEDAEFPVLVRGSSHVSERLGFVDESSNGGMDAEPSSVVTPALCMEAESLESSVISGFQLATAAGPLCEEPMWGLAFVIEARISPLEGQQSDDLETSYQPLEQYGIFTGQVMNTVKDACRTAVLQKKPRLVEAMYFCELNTPTEYLGPMYAVLARRRARVLKEEMQEGSSLFTVHAYVPVSESFGFPDELRRWTSGASSALLVLSHWEALPEDPFFVPKTEEEIEEFGDGSSVLHNTARKLIDAVRRQKGLPVEEKVVQHATKQRTLARKV</sequence>
<dbReference type="Gene3D" id="3.30.230.10">
    <property type="match status" value="1"/>
</dbReference>
<dbReference type="Pfam" id="PF25118">
    <property type="entry name" value="EFL1"/>
    <property type="match status" value="1"/>
</dbReference>
<dbReference type="FunFam" id="3.30.70.240:FF:000006">
    <property type="entry name" value="Elongation factor like GTPase 1"/>
    <property type="match status" value="1"/>
</dbReference>
<dbReference type="Pfam" id="PF22042">
    <property type="entry name" value="EF-G_D2"/>
    <property type="match status" value="1"/>
</dbReference>
<dbReference type="SUPFAM" id="SSF54980">
    <property type="entry name" value="EF-G C-terminal domain-like"/>
    <property type="match status" value="2"/>
</dbReference>
<keyword evidence="7" id="KW-0251">Elongation factor</keyword>
<dbReference type="CDD" id="cd01681">
    <property type="entry name" value="aeEF2_snRNP_like_IV"/>
    <property type="match status" value="1"/>
</dbReference>
<comment type="caution">
    <text evidence="7">The sequence shown here is derived from an EMBL/GenBank/DDBJ whole genome shotgun (WGS) entry which is preliminary data.</text>
</comment>
<keyword evidence="2" id="KW-0547">Nucleotide-binding</keyword>
<dbReference type="Pfam" id="PF14492">
    <property type="entry name" value="EFG_III"/>
    <property type="match status" value="1"/>
</dbReference>
<dbReference type="CDD" id="cd16261">
    <property type="entry name" value="EF2_snRNP_III"/>
    <property type="match status" value="1"/>
</dbReference>
<dbReference type="InterPro" id="IPR020568">
    <property type="entry name" value="Ribosomal_Su5_D2-typ_SF"/>
</dbReference>
<keyword evidence="7" id="KW-0648">Protein biosynthesis</keyword>
<feature type="domain" description="Elongation factor EFG" evidence="6">
    <location>
        <begin position="603"/>
        <end position="692"/>
    </location>
</feature>
<dbReference type="InterPro" id="IPR014721">
    <property type="entry name" value="Ribsml_uS5_D2-typ_fold_subgr"/>
</dbReference>
<dbReference type="Gene3D" id="3.90.1430.10">
    <property type="entry name" value="Yeast translation eEF2 (G' domain)"/>
    <property type="match status" value="1"/>
</dbReference>
<dbReference type="SMART" id="SM00838">
    <property type="entry name" value="EFG_C"/>
    <property type="match status" value="1"/>
</dbReference>
<dbReference type="Proteomes" id="UP000288805">
    <property type="component" value="Unassembled WGS sequence"/>
</dbReference>
<dbReference type="InterPro" id="IPR041095">
    <property type="entry name" value="EFG_II"/>
</dbReference>
<gene>
    <name evidence="7" type="primary">Efl1</name>
    <name evidence="7" type="ORF">CK203_043148</name>
</gene>
<dbReference type="Gene3D" id="3.30.70.870">
    <property type="entry name" value="Elongation Factor G (Translational Gtpase), domain 3"/>
    <property type="match status" value="1"/>
</dbReference>
<dbReference type="PANTHER" id="PTHR42908">
    <property type="entry name" value="TRANSLATION ELONGATION FACTOR-RELATED"/>
    <property type="match status" value="1"/>
</dbReference>
<reference evidence="7 8" key="1">
    <citation type="journal article" date="2018" name="PLoS Genet.">
        <title>Population sequencing reveals clonal diversity and ancestral inbreeding in the grapevine cultivar Chardonnay.</title>
        <authorList>
            <person name="Roach M.J."/>
            <person name="Johnson D.L."/>
            <person name="Bohlmann J."/>
            <person name="van Vuuren H.J."/>
            <person name="Jones S.J."/>
            <person name="Pretorius I.S."/>
            <person name="Schmidt S.A."/>
            <person name="Borneman A.R."/>
        </authorList>
    </citation>
    <scope>NUCLEOTIDE SEQUENCE [LARGE SCALE GENOMIC DNA]</scope>
    <source>
        <strain evidence="8">cv. Chardonnay</strain>
        <tissue evidence="7">Leaf</tissue>
    </source>
</reference>
<evidence type="ECO:0000313" key="8">
    <source>
        <dbReference type="Proteomes" id="UP000288805"/>
    </source>
</evidence>
<dbReference type="SUPFAM" id="SSF54211">
    <property type="entry name" value="Ribosomal protein S5 domain 2-like"/>
    <property type="match status" value="1"/>
</dbReference>
<keyword evidence="1" id="KW-0690">Ribosome biogenesis</keyword>
<dbReference type="FunFam" id="3.30.70.870:FF:000002">
    <property type="entry name" value="Translation elongation factor 2"/>
    <property type="match status" value="1"/>
</dbReference>
<evidence type="ECO:0000256" key="1">
    <source>
        <dbReference type="ARBA" id="ARBA00022517"/>
    </source>
</evidence>
<dbReference type="CDD" id="cd16268">
    <property type="entry name" value="EF2_II"/>
    <property type="match status" value="1"/>
</dbReference>
<dbReference type="SUPFAM" id="SSF50447">
    <property type="entry name" value="Translation proteins"/>
    <property type="match status" value="1"/>
</dbReference>
<proteinExistence type="predicted"/>
<dbReference type="EMBL" id="QGNW01000289">
    <property type="protein sequence ID" value="RVW78831.1"/>
    <property type="molecule type" value="Genomic_DNA"/>
</dbReference>
<dbReference type="Gene3D" id="2.40.30.10">
    <property type="entry name" value="Translation factors"/>
    <property type="match status" value="1"/>
</dbReference>
<evidence type="ECO:0000256" key="5">
    <source>
        <dbReference type="ARBA" id="ARBA00081809"/>
    </source>
</evidence>
<dbReference type="Pfam" id="PF00679">
    <property type="entry name" value="EFG_C"/>
    <property type="match status" value="1"/>
</dbReference>
<dbReference type="InterPro" id="IPR009000">
    <property type="entry name" value="Transl_B-barrel_sf"/>
</dbReference>
<organism evidence="7 8">
    <name type="scientific">Vitis vinifera</name>
    <name type="common">Grape</name>
    <dbReference type="NCBI Taxonomy" id="29760"/>
    <lineage>
        <taxon>Eukaryota</taxon>
        <taxon>Viridiplantae</taxon>
        <taxon>Streptophyta</taxon>
        <taxon>Embryophyta</taxon>
        <taxon>Tracheophyta</taxon>
        <taxon>Spermatophyta</taxon>
        <taxon>Magnoliopsida</taxon>
        <taxon>eudicotyledons</taxon>
        <taxon>Gunneridae</taxon>
        <taxon>Pentapetalae</taxon>
        <taxon>rosids</taxon>
        <taxon>Vitales</taxon>
        <taxon>Vitaceae</taxon>
        <taxon>Viteae</taxon>
        <taxon>Vitis</taxon>
    </lineage>
</organism>
<evidence type="ECO:0000259" key="6">
    <source>
        <dbReference type="SMART" id="SM00838"/>
    </source>
</evidence>
<name>A0A438H3I8_VITVI</name>
<dbReference type="InterPro" id="IPR056752">
    <property type="entry name" value="EFL1"/>
</dbReference>
<dbReference type="GO" id="GO:0005525">
    <property type="term" value="F:GTP binding"/>
    <property type="evidence" value="ECO:0007669"/>
    <property type="project" value="UniProtKB-KW"/>
</dbReference>
<keyword evidence="4" id="KW-0342">GTP-binding</keyword>
<protein>
    <recommendedName>
        <fullName evidence="5">Elongation factor-like 1</fullName>
    </recommendedName>
</protein>
<evidence type="ECO:0000256" key="3">
    <source>
        <dbReference type="ARBA" id="ARBA00022801"/>
    </source>
</evidence>